<keyword evidence="3" id="KW-1185">Reference proteome</keyword>
<dbReference type="Proteomes" id="UP001501074">
    <property type="component" value="Unassembled WGS sequence"/>
</dbReference>
<evidence type="ECO:0000313" key="3">
    <source>
        <dbReference type="Proteomes" id="UP001501074"/>
    </source>
</evidence>
<reference evidence="3" key="1">
    <citation type="journal article" date="2019" name="Int. J. Syst. Evol. Microbiol.">
        <title>The Global Catalogue of Microorganisms (GCM) 10K type strain sequencing project: providing services to taxonomists for standard genome sequencing and annotation.</title>
        <authorList>
            <consortium name="The Broad Institute Genomics Platform"/>
            <consortium name="The Broad Institute Genome Sequencing Center for Infectious Disease"/>
            <person name="Wu L."/>
            <person name="Ma J."/>
        </authorList>
    </citation>
    <scope>NUCLEOTIDE SEQUENCE [LARGE SCALE GENOMIC DNA]</scope>
    <source>
        <strain evidence="3">JCM 16902</strain>
    </source>
</reference>
<gene>
    <name evidence="2" type="ORF">GCM10022223_25720</name>
</gene>
<comment type="caution">
    <text evidence="2">The sequence shown here is derived from an EMBL/GenBank/DDBJ whole genome shotgun (WGS) entry which is preliminary data.</text>
</comment>
<name>A0ABP6ZJU9_9ACTN</name>
<evidence type="ECO:0000256" key="1">
    <source>
        <dbReference type="SAM" id="MobiDB-lite"/>
    </source>
</evidence>
<proteinExistence type="predicted"/>
<sequence length="88" mass="9519">MWSQSLDLRFGLTMAVEKPGDNRPTAELSRASNEAAQLGETAPTEASMSWVSDCCGCFTSIAPHKGIGDCSTTFAGWYHGVQEIDFDK</sequence>
<organism evidence="2 3">
    <name type="scientific">Kineosporia mesophila</name>
    <dbReference type="NCBI Taxonomy" id="566012"/>
    <lineage>
        <taxon>Bacteria</taxon>
        <taxon>Bacillati</taxon>
        <taxon>Actinomycetota</taxon>
        <taxon>Actinomycetes</taxon>
        <taxon>Kineosporiales</taxon>
        <taxon>Kineosporiaceae</taxon>
        <taxon>Kineosporia</taxon>
    </lineage>
</organism>
<dbReference type="EMBL" id="BAAAZO010000003">
    <property type="protein sequence ID" value="GAA3608549.1"/>
    <property type="molecule type" value="Genomic_DNA"/>
</dbReference>
<protein>
    <submittedName>
        <fullName evidence="2">Uncharacterized protein</fullName>
    </submittedName>
</protein>
<evidence type="ECO:0000313" key="2">
    <source>
        <dbReference type="EMBL" id="GAA3608549.1"/>
    </source>
</evidence>
<feature type="region of interest" description="Disordered" evidence="1">
    <location>
        <begin position="17"/>
        <end position="44"/>
    </location>
</feature>
<accession>A0ABP6ZJU9</accession>